<proteinExistence type="inferred from homology"/>
<dbReference type="InterPro" id="IPR039261">
    <property type="entry name" value="FNR_nucleotide-bd"/>
</dbReference>
<dbReference type="InterPro" id="IPR017938">
    <property type="entry name" value="Riboflavin_synthase-like_b-brl"/>
</dbReference>
<reference evidence="3 4" key="1">
    <citation type="submission" date="2020-08" db="EMBL/GenBank/DDBJ databases">
        <title>Genome sequence of Diaphorobacter ruginosibacter DSM 27467T.</title>
        <authorList>
            <person name="Hyun D.-W."/>
            <person name="Bae J.-W."/>
        </authorList>
    </citation>
    <scope>NUCLEOTIDE SEQUENCE [LARGE SCALE GENOMIC DNA]</scope>
    <source>
        <strain evidence="3 4">DSM 27467</strain>
    </source>
</reference>
<feature type="domain" description="FAD-binding FR-type" evidence="2">
    <location>
        <begin position="120"/>
        <end position="264"/>
    </location>
</feature>
<dbReference type="Gene3D" id="2.40.30.10">
    <property type="entry name" value="Translation factors"/>
    <property type="match status" value="1"/>
</dbReference>
<dbReference type="Pfam" id="PF04954">
    <property type="entry name" value="SIP"/>
    <property type="match status" value="1"/>
</dbReference>
<dbReference type="InterPro" id="IPR039374">
    <property type="entry name" value="SIP_fam"/>
</dbReference>
<dbReference type="EMBL" id="CP060714">
    <property type="protein sequence ID" value="QNN58528.1"/>
    <property type="molecule type" value="Genomic_DNA"/>
</dbReference>
<gene>
    <name evidence="3" type="ORF">H9K76_06730</name>
</gene>
<name>A0A7G9RSF3_9BURK</name>
<dbReference type="SUPFAM" id="SSF63380">
    <property type="entry name" value="Riboflavin synthase domain-like"/>
    <property type="match status" value="1"/>
</dbReference>
<evidence type="ECO:0000313" key="3">
    <source>
        <dbReference type="EMBL" id="QNN58528.1"/>
    </source>
</evidence>
<organism evidence="3 4">
    <name type="scientific">Diaphorobacter ruginosibacter</name>
    <dbReference type="NCBI Taxonomy" id="1715720"/>
    <lineage>
        <taxon>Bacteria</taxon>
        <taxon>Pseudomonadati</taxon>
        <taxon>Pseudomonadota</taxon>
        <taxon>Betaproteobacteria</taxon>
        <taxon>Burkholderiales</taxon>
        <taxon>Comamonadaceae</taxon>
        <taxon>Diaphorobacter</taxon>
    </lineage>
</organism>
<dbReference type="RefSeq" id="WP_187598990.1">
    <property type="nucleotide sequence ID" value="NZ_CP060714.1"/>
</dbReference>
<dbReference type="Gene3D" id="3.40.50.80">
    <property type="entry name" value="Nucleotide-binding domain of ferredoxin-NADP reductase (FNR) module"/>
    <property type="match status" value="1"/>
</dbReference>
<evidence type="ECO:0000313" key="4">
    <source>
        <dbReference type="Proteomes" id="UP000515811"/>
    </source>
</evidence>
<keyword evidence="4" id="KW-1185">Reference proteome</keyword>
<dbReference type="Proteomes" id="UP000515811">
    <property type="component" value="Chromosome"/>
</dbReference>
<protein>
    <submittedName>
        <fullName evidence="3">Siderophore-interacting protein</fullName>
    </submittedName>
</protein>
<dbReference type="PANTHER" id="PTHR30157:SF0">
    <property type="entry name" value="NADPH-DEPENDENT FERRIC-CHELATE REDUCTASE"/>
    <property type="match status" value="1"/>
</dbReference>
<dbReference type="KEGG" id="drg:H9K76_06730"/>
<evidence type="ECO:0000259" key="2">
    <source>
        <dbReference type="PROSITE" id="PS51384"/>
    </source>
</evidence>
<dbReference type="GO" id="GO:0016491">
    <property type="term" value="F:oxidoreductase activity"/>
    <property type="evidence" value="ECO:0007669"/>
    <property type="project" value="InterPro"/>
</dbReference>
<dbReference type="AlphaFoldDB" id="A0A7G9RSF3"/>
<sequence>MNASIRIPGAGQFIRWFVAHLEDEEVRPQWMAPQGSMRFELEQVGSVCMLLVGEASIDCTLDAVNPRMEHLMRLSLAEHLQQFAEMEGLAESAWAVQWHEPVQVAEGQSADNGKEGLEKPAVHVMRVLANTALTPCMRRLTLQAGDIDDVKAFAQGGLHVRMLMPQEGEVPHWPDMDGDGRLHWPAGAEPLARRTYTIRSLNEQEGIIDIDVLLHGVEDQGAIGQGTVDHGVKRHVAPGSDWARGACAGSEVAVLSPAGGRLPTARRLVIVADACAVPAAARIIESMDAGQQASVLCWVASGEERHALPAALQSRVDWICAGVPGASEQEIAKVLQWLDAQDWSEPGNVELWAAGGHAMAAAIRQWARNAASMQGVRKLVSSYWR</sequence>
<dbReference type="CDD" id="cd06193">
    <property type="entry name" value="siderophore_interacting"/>
    <property type="match status" value="1"/>
</dbReference>
<dbReference type="PANTHER" id="PTHR30157">
    <property type="entry name" value="FERRIC REDUCTASE, NADPH-DEPENDENT"/>
    <property type="match status" value="1"/>
</dbReference>
<dbReference type="PROSITE" id="PS51384">
    <property type="entry name" value="FAD_FR"/>
    <property type="match status" value="1"/>
</dbReference>
<evidence type="ECO:0000256" key="1">
    <source>
        <dbReference type="ARBA" id="ARBA00035644"/>
    </source>
</evidence>
<accession>A0A7G9RSF3</accession>
<dbReference type="InterPro" id="IPR007037">
    <property type="entry name" value="SIP_rossman_dom"/>
</dbReference>
<dbReference type="Pfam" id="PF08021">
    <property type="entry name" value="FAD_binding_9"/>
    <property type="match status" value="1"/>
</dbReference>
<dbReference type="InterPro" id="IPR013113">
    <property type="entry name" value="SIP_FAD-bd"/>
</dbReference>
<comment type="similarity">
    <text evidence="1">Belongs to the SIP oxidoreductase family.</text>
</comment>
<dbReference type="InterPro" id="IPR017927">
    <property type="entry name" value="FAD-bd_FR_type"/>
</dbReference>